<dbReference type="Proteomes" id="UP000267164">
    <property type="component" value="Chromosome"/>
</dbReference>
<dbReference type="EMBL" id="CP032568">
    <property type="protein sequence ID" value="AYF73955.1"/>
    <property type="molecule type" value="Genomic_DNA"/>
</dbReference>
<evidence type="ECO:0000259" key="2">
    <source>
        <dbReference type="PROSITE" id="PS50983"/>
    </source>
</evidence>
<dbReference type="PANTHER" id="PTHR30535:SF34">
    <property type="entry name" value="MOLYBDATE-BINDING PROTEIN MOLA"/>
    <property type="match status" value="1"/>
</dbReference>
<accession>A0A386ZBF6</accession>
<evidence type="ECO:0000313" key="3">
    <source>
        <dbReference type="EMBL" id="AYF73955.1"/>
    </source>
</evidence>
<dbReference type="PANTHER" id="PTHR30535">
    <property type="entry name" value="VITAMIN B12-BINDING PROTEIN"/>
    <property type="match status" value="1"/>
</dbReference>
<dbReference type="AlphaFoldDB" id="A0A386ZBF6"/>
<dbReference type="PROSITE" id="PS50983">
    <property type="entry name" value="FE_B12_PBP"/>
    <property type="match status" value="1"/>
</dbReference>
<gene>
    <name evidence="3" type="ORF">D7D52_08845</name>
</gene>
<keyword evidence="4" id="KW-1185">Reference proteome</keyword>
<dbReference type="InterPro" id="IPR050902">
    <property type="entry name" value="ABC_Transporter_SBP"/>
</dbReference>
<dbReference type="KEGG" id="nyu:D7D52_08845"/>
<evidence type="ECO:0000256" key="1">
    <source>
        <dbReference type="ARBA" id="ARBA00008814"/>
    </source>
</evidence>
<name>A0A386ZBF6_9NOCA</name>
<protein>
    <submittedName>
        <fullName evidence="3">ABC transporter iron(III)/siderophore-binding protein</fullName>
    </submittedName>
</protein>
<reference evidence="3 4" key="1">
    <citation type="submission" date="2018-09" db="EMBL/GenBank/DDBJ databases">
        <title>Nocardia yunnanensis sp. nov., an actinomycete isolated from a soil sample.</title>
        <authorList>
            <person name="Zhang J."/>
        </authorList>
    </citation>
    <scope>NUCLEOTIDE SEQUENCE [LARGE SCALE GENOMIC DNA]</scope>
    <source>
        <strain evidence="3 4">CFHS0054</strain>
    </source>
</reference>
<dbReference type="OrthoDB" id="9797850at2"/>
<dbReference type="InterPro" id="IPR002491">
    <property type="entry name" value="ABC_transptr_periplasmic_BD"/>
</dbReference>
<comment type="similarity">
    <text evidence="1">Belongs to the bacterial solute-binding protein 8 family.</text>
</comment>
<proteinExistence type="inferred from homology"/>
<dbReference type="SUPFAM" id="SSF53807">
    <property type="entry name" value="Helical backbone' metal receptor"/>
    <property type="match status" value="1"/>
</dbReference>
<evidence type="ECO:0000313" key="4">
    <source>
        <dbReference type="Proteomes" id="UP000267164"/>
    </source>
</evidence>
<sequence length="436" mass="46041">MLGHQAHSGLRCQSHGFLRSRVRPPGGVAAAAHPVPRRREFVICSSSGNRAAFRSDGCHVFPALRATTRLAPRPRLRRSGTAFLVATALLATALLAAGCGTAAKDSASADLSQAPLTAAATTYPLRIDNCGRTLTFDRAPSRVLLTSGASVAEAESFIALGLQDRVVANSQSYGLSDQPGMAEQVAALPTGGLTLNQNHAVPREQILAQRPDLVVSTWYGEFDDKIGSIGRDALAAAGIQGFVDPANCVLGNPNASAADKDKAKAQTVEASFDLLLTLGRIFDVQQRAVDYVRQQRDRIAAVQQRVAGQDRPNVLLVYPGMTGMNSNGLPAVFGGGICDDVINRAGGRNPFGGKDFDELADVNAEALAAAPVDLLVIGRWKATEDAAKMADDLFAKYPQWAASKNKKYITLSDSPYLGPLNAVAIEKIADALHPGH</sequence>
<organism evidence="3 4">
    <name type="scientific">Nocardia yunnanensis</name>
    <dbReference type="NCBI Taxonomy" id="2382165"/>
    <lineage>
        <taxon>Bacteria</taxon>
        <taxon>Bacillati</taxon>
        <taxon>Actinomycetota</taxon>
        <taxon>Actinomycetes</taxon>
        <taxon>Mycobacteriales</taxon>
        <taxon>Nocardiaceae</taxon>
        <taxon>Nocardia</taxon>
    </lineage>
</organism>
<dbReference type="Pfam" id="PF01497">
    <property type="entry name" value="Peripla_BP_2"/>
    <property type="match status" value="1"/>
</dbReference>
<dbReference type="Gene3D" id="3.40.50.1980">
    <property type="entry name" value="Nitrogenase molybdenum iron protein domain"/>
    <property type="match status" value="2"/>
</dbReference>
<feature type="domain" description="Fe/B12 periplasmic-binding" evidence="2">
    <location>
        <begin position="145"/>
        <end position="436"/>
    </location>
</feature>